<name>A0A4Y9XT94_9AGAM</name>
<accession>A0A4Y9XT94</accession>
<organism evidence="2 3">
    <name type="scientific">Dentipellis fragilis</name>
    <dbReference type="NCBI Taxonomy" id="205917"/>
    <lineage>
        <taxon>Eukaryota</taxon>
        <taxon>Fungi</taxon>
        <taxon>Dikarya</taxon>
        <taxon>Basidiomycota</taxon>
        <taxon>Agaricomycotina</taxon>
        <taxon>Agaricomycetes</taxon>
        <taxon>Russulales</taxon>
        <taxon>Hericiaceae</taxon>
        <taxon>Dentipellis</taxon>
    </lineage>
</organism>
<evidence type="ECO:0000313" key="3">
    <source>
        <dbReference type="Proteomes" id="UP000298327"/>
    </source>
</evidence>
<comment type="caution">
    <text evidence="2">The sequence shown here is derived from an EMBL/GenBank/DDBJ whole genome shotgun (WGS) entry which is preliminary data.</text>
</comment>
<dbReference type="AlphaFoldDB" id="A0A4Y9XT94"/>
<evidence type="ECO:0000256" key="1">
    <source>
        <dbReference type="SAM" id="MobiDB-lite"/>
    </source>
</evidence>
<proteinExistence type="predicted"/>
<reference evidence="2 3" key="1">
    <citation type="submission" date="2019-02" db="EMBL/GenBank/DDBJ databases">
        <title>Genome sequencing of the rare red list fungi Dentipellis fragilis.</title>
        <authorList>
            <person name="Buettner E."/>
            <person name="Kellner H."/>
        </authorList>
    </citation>
    <scope>NUCLEOTIDE SEQUENCE [LARGE SCALE GENOMIC DNA]</scope>
    <source>
        <strain evidence="2 3">DSM 105465</strain>
    </source>
</reference>
<sequence length="142" mass="15494">MATRGILGVLGMEGGGAAPQVGSKRKVEYEDVMRECENIRDEHDRRVDRAVRAVGMLREKYEWRARVEVEVEEPEELDFDEDSFMGGPDGMDVVGEQNGEENGGEFGSEGSSDGDEEELENVLGTGADGTPDHEPEDAVMTG</sequence>
<dbReference type="EMBL" id="SEOQ01001276">
    <property type="protein sequence ID" value="TFY52623.1"/>
    <property type="molecule type" value="Genomic_DNA"/>
</dbReference>
<dbReference type="Proteomes" id="UP000298327">
    <property type="component" value="Unassembled WGS sequence"/>
</dbReference>
<feature type="region of interest" description="Disordered" evidence="1">
    <location>
        <begin position="72"/>
        <end position="142"/>
    </location>
</feature>
<keyword evidence="3" id="KW-1185">Reference proteome</keyword>
<evidence type="ECO:0000313" key="2">
    <source>
        <dbReference type="EMBL" id="TFY52623.1"/>
    </source>
</evidence>
<gene>
    <name evidence="2" type="ORF">EVG20_g10476</name>
</gene>
<protein>
    <submittedName>
        <fullName evidence="2">Uncharacterized protein</fullName>
    </submittedName>
</protein>
<feature type="compositionally biased region" description="Acidic residues" evidence="1">
    <location>
        <begin position="72"/>
        <end position="83"/>
    </location>
</feature>